<feature type="domain" description="Phasin" evidence="1">
    <location>
        <begin position="5"/>
        <end position="101"/>
    </location>
</feature>
<reference evidence="2 3" key="1">
    <citation type="submission" date="2019-02" db="EMBL/GenBank/DDBJ databases">
        <title>Emended description of the genus Rhodopseudomonas and description of Rhodopseudomonas albus sp. nov., a non-phototrophic, heavy-metal-tolerant bacterium isolated from garden soil.</title>
        <authorList>
            <person name="Bao Z."/>
            <person name="Cao W.W."/>
            <person name="Sato Y."/>
            <person name="Nishizawa T."/>
            <person name="Zhao J."/>
            <person name="Guo Y."/>
            <person name="Ohta H."/>
        </authorList>
    </citation>
    <scope>NUCLEOTIDE SEQUENCE [LARGE SCALE GENOMIC DNA]</scope>
    <source>
        <strain evidence="2 3">SK50-23</strain>
    </source>
</reference>
<accession>A0ABX8A9P3</accession>
<dbReference type="Pfam" id="PF09361">
    <property type="entry name" value="Phasin_2"/>
    <property type="match status" value="1"/>
</dbReference>
<dbReference type="RefSeq" id="WP_211908975.1">
    <property type="nucleotide sequence ID" value="NZ_CP036498.1"/>
</dbReference>
<keyword evidence="3" id="KW-1185">Reference proteome</keyword>
<organism evidence="2 3">
    <name type="scientific">Tardiphaga alba</name>
    <dbReference type="NCBI Taxonomy" id="340268"/>
    <lineage>
        <taxon>Bacteria</taxon>
        <taxon>Pseudomonadati</taxon>
        <taxon>Pseudomonadota</taxon>
        <taxon>Alphaproteobacteria</taxon>
        <taxon>Hyphomicrobiales</taxon>
        <taxon>Nitrobacteraceae</taxon>
        <taxon>Tardiphaga</taxon>
    </lineage>
</organism>
<name>A0ABX8A9P3_9BRAD</name>
<dbReference type="Proteomes" id="UP000682843">
    <property type="component" value="Chromosome"/>
</dbReference>
<evidence type="ECO:0000259" key="1">
    <source>
        <dbReference type="Pfam" id="PF09361"/>
    </source>
</evidence>
<proteinExistence type="predicted"/>
<dbReference type="EMBL" id="CP036498">
    <property type="protein sequence ID" value="QUS40392.1"/>
    <property type="molecule type" value="Genomic_DNA"/>
</dbReference>
<evidence type="ECO:0000313" key="2">
    <source>
        <dbReference type="EMBL" id="QUS40392.1"/>
    </source>
</evidence>
<dbReference type="InterPro" id="IPR018968">
    <property type="entry name" value="Phasin"/>
</dbReference>
<sequence>MFKIEDIQAYGQEHFASALATAGEFQTGAQAIATAVGDYTKKSFEDGNALMSELATVKSLDKAFEVQGDYAKLAYDNFVAEGQKISDLYADLAKQAFKPFEGLMSKMTPGA</sequence>
<evidence type="ECO:0000313" key="3">
    <source>
        <dbReference type="Proteomes" id="UP000682843"/>
    </source>
</evidence>
<gene>
    <name evidence="2" type="ORF">RPMA_17295</name>
</gene>
<protein>
    <submittedName>
        <fullName evidence="2">Phasin family protein</fullName>
    </submittedName>
</protein>